<gene>
    <name evidence="2" type="primary">OJ1742_G01.8</name>
</gene>
<evidence type="ECO:0000313" key="2">
    <source>
        <dbReference type="EMBL" id="BAD36207.1"/>
    </source>
</evidence>
<reference evidence="3" key="1">
    <citation type="journal article" date="2005" name="Nature">
        <title>The map-based sequence of the rice genome.</title>
        <authorList>
            <consortium name="International rice genome sequencing project (IRGSP)"/>
            <person name="Matsumoto T."/>
            <person name="Wu J."/>
            <person name="Kanamori H."/>
            <person name="Katayose Y."/>
            <person name="Fujisawa M."/>
            <person name="Namiki N."/>
            <person name="Mizuno H."/>
            <person name="Yamamoto K."/>
            <person name="Antonio B.A."/>
            <person name="Baba T."/>
            <person name="Sakata K."/>
            <person name="Nagamura Y."/>
            <person name="Aoki H."/>
            <person name="Arikawa K."/>
            <person name="Arita K."/>
            <person name="Bito T."/>
            <person name="Chiden Y."/>
            <person name="Fujitsuka N."/>
            <person name="Fukunaka R."/>
            <person name="Hamada M."/>
            <person name="Harada C."/>
            <person name="Hayashi A."/>
            <person name="Hijishita S."/>
            <person name="Honda M."/>
            <person name="Hosokawa S."/>
            <person name="Ichikawa Y."/>
            <person name="Idonuma A."/>
            <person name="Iijima M."/>
            <person name="Ikeda M."/>
            <person name="Ikeno M."/>
            <person name="Ito K."/>
            <person name="Ito S."/>
            <person name="Ito T."/>
            <person name="Ito Y."/>
            <person name="Ito Y."/>
            <person name="Iwabuchi A."/>
            <person name="Kamiya K."/>
            <person name="Karasawa W."/>
            <person name="Kurita K."/>
            <person name="Katagiri S."/>
            <person name="Kikuta A."/>
            <person name="Kobayashi H."/>
            <person name="Kobayashi N."/>
            <person name="Machita K."/>
            <person name="Maehara T."/>
            <person name="Masukawa M."/>
            <person name="Mizubayashi T."/>
            <person name="Mukai Y."/>
            <person name="Nagasaki H."/>
            <person name="Nagata Y."/>
            <person name="Naito S."/>
            <person name="Nakashima M."/>
            <person name="Nakama Y."/>
            <person name="Nakamichi Y."/>
            <person name="Nakamura M."/>
            <person name="Meguro A."/>
            <person name="Negishi M."/>
            <person name="Ohta I."/>
            <person name="Ohta T."/>
            <person name="Okamoto M."/>
            <person name="Ono N."/>
            <person name="Saji S."/>
            <person name="Sakaguchi M."/>
            <person name="Sakai K."/>
            <person name="Shibata M."/>
            <person name="Shimokawa T."/>
            <person name="Song J."/>
            <person name="Takazaki Y."/>
            <person name="Terasawa K."/>
            <person name="Tsugane M."/>
            <person name="Tsuji K."/>
            <person name="Ueda S."/>
            <person name="Waki K."/>
            <person name="Yamagata H."/>
            <person name="Yamamoto M."/>
            <person name="Yamamoto S."/>
            <person name="Yamane H."/>
            <person name="Yoshiki S."/>
            <person name="Yoshihara R."/>
            <person name="Yukawa K."/>
            <person name="Zhong H."/>
            <person name="Yano M."/>
            <person name="Yuan Q."/>
            <person name="Ouyang S."/>
            <person name="Liu J."/>
            <person name="Jones K.M."/>
            <person name="Gansberger K."/>
            <person name="Moffat K."/>
            <person name="Hill J."/>
            <person name="Bera J."/>
            <person name="Fadrosh D."/>
            <person name="Jin S."/>
            <person name="Johri S."/>
            <person name="Kim M."/>
            <person name="Overton L."/>
            <person name="Reardon M."/>
            <person name="Tsitrin T."/>
            <person name="Vuong H."/>
            <person name="Weaver B."/>
            <person name="Ciecko A."/>
            <person name="Tallon L."/>
            <person name="Jackson J."/>
            <person name="Pai G."/>
            <person name="Aken S.V."/>
            <person name="Utterback T."/>
            <person name="Reidmuller S."/>
            <person name="Feldblyum T."/>
            <person name="Hsiao J."/>
            <person name="Zismann V."/>
            <person name="Iobst S."/>
            <person name="de Vazeille A.R."/>
            <person name="Buell C.R."/>
            <person name="Ying K."/>
            <person name="Li Y."/>
            <person name="Lu T."/>
            <person name="Huang Y."/>
            <person name="Zhao Q."/>
            <person name="Feng Q."/>
            <person name="Zhang L."/>
            <person name="Zhu J."/>
            <person name="Weng Q."/>
            <person name="Mu J."/>
            <person name="Lu Y."/>
            <person name="Fan D."/>
            <person name="Liu Y."/>
            <person name="Guan J."/>
            <person name="Zhang Y."/>
            <person name="Yu S."/>
            <person name="Liu X."/>
            <person name="Zhang Y."/>
            <person name="Hong G."/>
            <person name="Han B."/>
            <person name="Choisne N."/>
            <person name="Demange N."/>
            <person name="Orjeda G."/>
            <person name="Samain S."/>
            <person name="Cattolico L."/>
            <person name="Pelletier E."/>
            <person name="Couloux A."/>
            <person name="Segurens B."/>
            <person name="Wincker P."/>
            <person name="D'Hont A."/>
            <person name="Scarpelli C."/>
            <person name="Weissenbach J."/>
            <person name="Salanoubat M."/>
            <person name="Quetier F."/>
            <person name="Yu Y."/>
            <person name="Kim H.R."/>
            <person name="Rambo T."/>
            <person name="Currie J."/>
            <person name="Collura K."/>
            <person name="Luo M."/>
            <person name="Yang T."/>
            <person name="Ammiraju J.S.S."/>
            <person name="Engler F."/>
            <person name="Soderlund C."/>
            <person name="Wing R.A."/>
            <person name="Palmer L.E."/>
            <person name="de la Bastide M."/>
            <person name="Spiegel L."/>
            <person name="Nascimento L."/>
            <person name="Zutavern T."/>
            <person name="O'Shaughnessy A."/>
            <person name="Dike S."/>
            <person name="Dedhia N."/>
            <person name="Preston R."/>
            <person name="Balija V."/>
            <person name="McCombie W.R."/>
            <person name="Chow T."/>
            <person name="Chen H."/>
            <person name="Chung M."/>
            <person name="Chen C."/>
            <person name="Shaw J."/>
            <person name="Wu H."/>
            <person name="Hsiao K."/>
            <person name="Chao Y."/>
            <person name="Chu M."/>
            <person name="Cheng C."/>
            <person name="Hour A."/>
            <person name="Lee P."/>
            <person name="Lin S."/>
            <person name="Lin Y."/>
            <person name="Liou J."/>
            <person name="Liu S."/>
            <person name="Hsing Y."/>
            <person name="Raghuvanshi S."/>
            <person name="Mohanty A."/>
            <person name="Bharti A.K."/>
            <person name="Gaur A."/>
            <person name="Gupta V."/>
            <person name="Kumar D."/>
            <person name="Ravi V."/>
            <person name="Vij S."/>
            <person name="Kapur A."/>
            <person name="Khurana P."/>
            <person name="Khurana P."/>
            <person name="Khurana J.P."/>
            <person name="Tyagi A.K."/>
            <person name="Gaikwad K."/>
            <person name="Singh A."/>
            <person name="Dalal V."/>
            <person name="Srivastava S."/>
            <person name="Dixit A."/>
            <person name="Pal A.K."/>
            <person name="Ghazi I.A."/>
            <person name="Yadav M."/>
            <person name="Pandit A."/>
            <person name="Bhargava A."/>
            <person name="Sureshbabu K."/>
            <person name="Batra K."/>
            <person name="Sharma T.R."/>
            <person name="Mohapatra T."/>
            <person name="Singh N.K."/>
            <person name="Messing J."/>
            <person name="Nelson A.B."/>
            <person name="Fuks G."/>
            <person name="Kavchok S."/>
            <person name="Keizer G."/>
            <person name="Linton E."/>
            <person name="Llaca V."/>
            <person name="Song R."/>
            <person name="Tanyolac B."/>
            <person name="Young S."/>
            <person name="Ho-Il K."/>
            <person name="Hahn J.H."/>
            <person name="Sangsakoo G."/>
            <person name="Vanavichit A."/>
            <person name="de Mattos Luiz.A.T."/>
            <person name="Zimmer P.D."/>
            <person name="Malone G."/>
            <person name="Dellagostin O."/>
            <person name="de Oliveira A.C."/>
            <person name="Bevan M."/>
            <person name="Bancroft I."/>
            <person name="Minx P."/>
            <person name="Cordum H."/>
            <person name="Wilson R."/>
            <person name="Cheng Z."/>
            <person name="Jin W."/>
            <person name="Jiang J."/>
            <person name="Leong S.A."/>
            <person name="Iwama H."/>
            <person name="Gojobori T."/>
            <person name="Itoh T."/>
            <person name="Niimura Y."/>
            <person name="Fujii Y."/>
            <person name="Habara T."/>
            <person name="Sakai H."/>
            <person name="Sato Y."/>
            <person name="Wilson G."/>
            <person name="Kumar K."/>
            <person name="McCouch S."/>
            <person name="Juretic N."/>
            <person name="Hoen D."/>
            <person name="Wright S."/>
            <person name="Bruskiewich R."/>
            <person name="Bureau T."/>
            <person name="Miyao A."/>
            <person name="Hirochika H."/>
            <person name="Nishikawa T."/>
            <person name="Kadowaki K."/>
            <person name="Sugiura M."/>
            <person name="Burr B."/>
            <person name="Sasaki T."/>
        </authorList>
    </citation>
    <scope>NUCLEOTIDE SEQUENCE [LARGE SCALE GENOMIC DNA]</scope>
    <source>
        <strain evidence="3">cv. Nipponbare</strain>
    </source>
</reference>
<dbReference type="EMBL" id="AP005684">
    <property type="protein sequence ID" value="BAD36207.1"/>
    <property type="molecule type" value="Genomic_DNA"/>
</dbReference>
<dbReference type="AlphaFoldDB" id="Q69ND4"/>
<dbReference type="Proteomes" id="UP000000763">
    <property type="component" value="Chromosome 9"/>
</dbReference>
<sequence>MFFFLFFSCFHDFEHHHSYYPQIILTPQILPKIPKYIKLHFYPQIHHRSFTKSPNTSSCIFIPKYIANHSKNISTNSFTHHTSHKSKINRPRTDRPHISHRSGKKTSQRSGAGRPPPHQPHSLPPGRLGLRRRLGSAAAPGAPPPATSGSAARLGSAASLAACPAARRLAGLAGLARRLPGRAPPCRRRPASRGRRRKKRGEGGGRGEENGWRRLRLRGIRLIAKGWRGRWDRRDKG</sequence>
<organism evidence="2 3">
    <name type="scientific">Oryza sativa subsp. japonica</name>
    <name type="common">Rice</name>
    <dbReference type="NCBI Taxonomy" id="39947"/>
    <lineage>
        <taxon>Eukaryota</taxon>
        <taxon>Viridiplantae</taxon>
        <taxon>Streptophyta</taxon>
        <taxon>Embryophyta</taxon>
        <taxon>Tracheophyta</taxon>
        <taxon>Spermatophyta</taxon>
        <taxon>Magnoliopsida</taxon>
        <taxon>Liliopsida</taxon>
        <taxon>Poales</taxon>
        <taxon>Poaceae</taxon>
        <taxon>BOP clade</taxon>
        <taxon>Oryzoideae</taxon>
        <taxon>Oryzeae</taxon>
        <taxon>Oryzinae</taxon>
        <taxon>Oryza</taxon>
        <taxon>Oryza sativa</taxon>
    </lineage>
</organism>
<accession>Q69ND4</accession>
<feature type="region of interest" description="Disordered" evidence="1">
    <location>
        <begin position="76"/>
        <end position="129"/>
    </location>
</feature>
<proteinExistence type="predicted"/>
<feature type="compositionally biased region" description="Pro residues" evidence="1">
    <location>
        <begin position="114"/>
        <end position="123"/>
    </location>
</feature>
<reference evidence="3" key="2">
    <citation type="journal article" date="2008" name="Nucleic Acids Res.">
        <title>The rice annotation project database (RAP-DB): 2008 update.</title>
        <authorList>
            <consortium name="The rice annotation project (RAP)"/>
        </authorList>
    </citation>
    <scope>GENOME REANNOTATION</scope>
    <source>
        <strain evidence="3">cv. Nipponbare</strain>
    </source>
</reference>
<feature type="compositionally biased region" description="Basic residues" evidence="1">
    <location>
        <begin position="98"/>
        <end position="107"/>
    </location>
</feature>
<evidence type="ECO:0000256" key="1">
    <source>
        <dbReference type="SAM" id="MobiDB-lite"/>
    </source>
</evidence>
<protein>
    <submittedName>
        <fullName evidence="2">Uncharacterized protein</fullName>
    </submittedName>
</protein>
<feature type="region of interest" description="Disordered" evidence="1">
    <location>
        <begin position="176"/>
        <end position="211"/>
    </location>
</feature>
<evidence type="ECO:0000313" key="3">
    <source>
        <dbReference type="Proteomes" id="UP000000763"/>
    </source>
</evidence>
<feature type="compositionally biased region" description="Basic residues" evidence="1">
    <location>
        <begin position="185"/>
        <end position="200"/>
    </location>
</feature>
<feature type="compositionally biased region" description="Basic residues" evidence="1">
    <location>
        <begin position="81"/>
        <end position="90"/>
    </location>
</feature>
<feature type="compositionally biased region" description="Basic and acidic residues" evidence="1">
    <location>
        <begin position="201"/>
        <end position="211"/>
    </location>
</feature>
<name>Q69ND4_ORYSJ</name>